<dbReference type="InterPro" id="IPR009936">
    <property type="entry name" value="DUF1468"/>
</dbReference>
<evidence type="ECO:0000313" key="2">
    <source>
        <dbReference type="Proteomes" id="UP000194137"/>
    </source>
</evidence>
<dbReference type="STRING" id="1235591.CAK95_12715"/>
<keyword evidence="2" id="KW-1185">Reference proteome</keyword>
<protein>
    <submittedName>
        <fullName evidence="1">Tricarboxylate transporter</fullName>
    </submittedName>
</protein>
<evidence type="ECO:0000313" key="1">
    <source>
        <dbReference type="EMBL" id="ARP99847.1"/>
    </source>
</evidence>
<accession>A0A1W6ZRG9</accession>
<dbReference type="OrthoDB" id="6183775at2"/>
<organism evidence="1 2">
    <name type="scientific">Pseudorhodoplanes sinuspersici</name>
    <dbReference type="NCBI Taxonomy" id="1235591"/>
    <lineage>
        <taxon>Bacteria</taxon>
        <taxon>Pseudomonadati</taxon>
        <taxon>Pseudomonadota</taxon>
        <taxon>Alphaproteobacteria</taxon>
        <taxon>Hyphomicrobiales</taxon>
        <taxon>Pseudorhodoplanes</taxon>
    </lineage>
</organism>
<sequence>MSTQDTGSSTGPSYRSVEVGLAILIMAFGALVVAGSISAGIRWGAEGPKAGFFPFYIGLAIIISGAINLWSGIKPDSQGGLFAEWGQLRQVLSVVIPTAIYVGSMPFIGLYVASIVFIGWFMRWLGKYSWPMVAAVAIGMPVFTYIIFEKYFLVPLPKGPIEEWLNL</sequence>
<dbReference type="RefSeq" id="WP_086088252.1">
    <property type="nucleotide sequence ID" value="NZ_CP021112.1"/>
</dbReference>
<reference evidence="1 2" key="1">
    <citation type="submission" date="2017-05" db="EMBL/GenBank/DDBJ databases">
        <title>Full genome sequence of Pseudorhodoplanes sinuspersici.</title>
        <authorList>
            <person name="Dastgheib S.M.M."/>
            <person name="Shavandi M."/>
            <person name="Tirandaz H."/>
        </authorList>
    </citation>
    <scope>NUCLEOTIDE SEQUENCE [LARGE SCALE GENOMIC DNA]</scope>
    <source>
        <strain evidence="1 2">RIPI110</strain>
    </source>
</reference>
<dbReference type="Pfam" id="PF07331">
    <property type="entry name" value="TctB"/>
    <property type="match status" value="1"/>
</dbReference>
<dbReference type="AlphaFoldDB" id="A0A1W6ZRG9"/>
<dbReference type="Proteomes" id="UP000194137">
    <property type="component" value="Chromosome"/>
</dbReference>
<dbReference type="KEGG" id="psin:CAK95_12715"/>
<proteinExistence type="predicted"/>
<gene>
    <name evidence="1" type="ORF">CAK95_12715</name>
</gene>
<dbReference type="EMBL" id="CP021112">
    <property type="protein sequence ID" value="ARP99847.1"/>
    <property type="molecule type" value="Genomic_DNA"/>
</dbReference>
<name>A0A1W6ZRG9_9HYPH</name>